<gene>
    <name evidence="2" type="ORF">CYCCA115_LOCUS6497</name>
</gene>
<dbReference type="AlphaFoldDB" id="A0AAD2CQF9"/>
<feature type="compositionally biased region" description="Basic and acidic residues" evidence="1">
    <location>
        <begin position="153"/>
        <end position="165"/>
    </location>
</feature>
<accession>A0AAD2CQF9</accession>
<reference evidence="2" key="1">
    <citation type="submission" date="2023-08" db="EMBL/GenBank/DDBJ databases">
        <authorList>
            <person name="Audoor S."/>
            <person name="Bilcke G."/>
        </authorList>
    </citation>
    <scope>NUCLEOTIDE SEQUENCE</scope>
</reference>
<comment type="caution">
    <text evidence="2">The sequence shown here is derived from an EMBL/GenBank/DDBJ whole genome shotgun (WGS) entry which is preliminary data.</text>
</comment>
<dbReference type="Proteomes" id="UP001295423">
    <property type="component" value="Unassembled WGS sequence"/>
</dbReference>
<dbReference type="EMBL" id="CAKOGP040000779">
    <property type="protein sequence ID" value="CAJ1939239.1"/>
    <property type="molecule type" value="Genomic_DNA"/>
</dbReference>
<evidence type="ECO:0000313" key="3">
    <source>
        <dbReference type="Proteomes" id="UP001295423"/>
    </source>
</evidence>
<feature type="region of interest" description="Disordered" evidence="1">
    <location>
        <begin position="151"/>
        <end position="182"/>
    </location>
</feature>
<evidence type="ECO:0000313" key="2">
    <source>
        <dbReference type="EMBL" id="CAJ1939239.1"/>
    </source>
</evidence>
<organism evidence="2 3">
    <name type="scientific">Cylindrotheca closterium</name>
    <dbReference type="NCBI Taxonomy" id="2856"/>
    <lineage>
        <taxon>Eukaryota</taxon>
        <taxon>Sar</taxon>
        <taxon>Stramenopiles</taxon>
        <taxon>Ochrophyta</taxon>
        <taxon>Bacillariophyta</taxon>
        <taxon>Bacillariophyceae</taxon>
        <taxon>Bacillariophycidae</taxon>
        <taxon>Bacillariales</taxon>
        <taxon>Bacillariaceae</taxon>
        <taxon>Cylindrotheca</taxon>
    </lineage>
</organism>
<sequence length="509" mass="56426">MPNSLRYSIASLDLASLYCDEIDMAEVDVKVMKDRAKAETVLRKDLISSFCKFNAMVSLDDFSEDPESDGYVDTVRKILNHYEAAQHDITVDLRAFQSTIGTLIPEKETAENQKIKNVIGKNQKESRSAGTSDVVDSHKKTSSSWWNLSSIEETSKSSKESKSSRQNENGLTKKVRSRNAIRDNMVATRDTLVEFEANIACEETPKPRNRKKLKSKSRSLGSPVDVSGGDAGTNKQKKKKHHGSDEDGSSKRSKGSGGRRKKQGMRKCSSGDRLDIDALVTGRQQHQSKQKSRSNPTVNMNIPSEIFADVISAPKANFSWDNLRGGVKGKRRKQQHHQPYKPQQTVLYSSTKNGEAEEAVVVKVYLDDGLVPFYDIKLTHSGKEKQTTVAHLSALTSNCSNNRLQRCRSLGAATAACGRAAREDVGHLSALKSRKSNNRLPRRRSLVAAGRVACRADASPVSVRRRRPTKKQPTASSSAPNLHDSPSPMRQKLSNVRSPGTLRKAYRYL</sequence>
<name>A0AAD2CQF9_9STRA</name>
<feature type="compositionally biased region" description="Basic residues" evidence="1">
    <location>
        <begin position="327"/>
        <end position="339"/>
    </location>
</feature>
<feature type="region of interest" description="Disordered" evidence="1">
    <location>
        <begin position="114"/>
        <end position="137"/>
    </location>
</feature>
<feature type="region of interest" description="Disordered" evidence="1">
    <location>
        <begin position="322"/>
        <end position="344"/>
    </location>
</feature>
<feature type="region of interest" description="Disordered" evidence="1">
    <location>
        <begin position="206"/>
        <end position="300"/>
    </location>
</feature>
<proteinExistence type="predicted"/>
<feature type="compositionally biased region" description="Basic residues" evidence="1">
    <location>
        <begin position="251"/>
        <end position="265"/>
    </location>
</feature>
<feature type="region of interest" description="Disordered" evidence="1">
    <location>
        <begin position="457"/>
        <end position="501"/>
    </location>
</feature>
<protein>
    <submittedName>
        <fullName evidence="2">Uncharacterized protein</fullName>
    </submittedName>
</protein>
<feature type="compositionally biased region" description="Basic residues" evidence="1">
    <location>
        <begin position="207"/>
        <end position="217"/>
    </location>
</feature>
<keyword evidence="3" id="KW-1185">Reference proteome</keyword>
<feature type="compositionally biased region" description="Polar residues" evidence="1">
    <location>
        <begin position="471"/>
        <end position="480"/>
    </location>
</feature>
<evidence type="ECO:0000256" key="1">
    <source>
        <dbReference type="SAM" id="MobiDB-lite"/>
    </source>
</evidence>